<dbReference type="RefSeq" id="WP_269604723.1">
    <property type="nucleotide sequence ID" value="NZ_JAPWIJ010000005.1"/>
</dbReference>
<evidence type="ECO:0000256" key="1">
    <source>
        <dbReference type="ARBA" id="ARBA00023015"/>
    </source>
</evidence>
<evidence type="ECO:0000256" key="2">
    <source>
        <dbReference type="ARBA" id="ARBA00023125"/>
    </source>
</evidence>
<protein>
    <submittedName>
        <fullName evidence="6">TetR/AcrR family transcriptional regulator</fullName>
    </submittedName>
</protein>
<dbReference type="InterPro" id="IPR023772">
    <property type="entry name" value="DNA-bd_HTH_TetR-type_CS"/>
</dbReference>
<proteinExistence type="predicted"/>
<keyword evidence="1" id="KW-0805">Transcription regulation</keyword>
<dbReference type="InterPro" id="IPR050109">
    <property type="entry name" value="HTH-type_TetR-like_transc_reg"/>
</dbReference>
<dbReference type="InterPro" id="IPR001647">
    <property type="entry name" value="HTH_TetR"/>
</dbReference>
<keyword evidence="2 4" id="KW-0238">DNA-binding</keyword>
<reference evidence="6" key="1">
    <citation type="submission" date="2022-12" db="EMBL/GenBank/DDBJ databases">
        <authorList>
            <person name="Krivoruchko A.V."/>
            <person name="Elkin A."/>
        </authorList>
    </citation>
    <scope>NUCLEOTIDE SEQUENCE</scope>
    <source>
        <strain evidence="6">IEGM 1391</strain>
    </source>
</reference>
<dbReference type="Gene3D" id="1.10.357.10">
    <property type="entry name" value="Tetracycline Repressor, domain 2"/>
    <property type="match status" value="1"/>
</dbReference>
<evidence type="ECO:0000313" key="7">
    <source>
        <dbReference type="Proteomes" id="UP001081071"/>
    </source>
</evidence>
<gene>
    <name evidence="6" type="ORF">O4220_12705</name>
</gene>
<dbReference type="PANTHER" id="PTHR30055:SF238">
    <property type="entry name" value="MYCOFACTOCIN BIOSYNTHESIS TRANSCRIPTIONAL REGULATOR MFTR-RELATED"/>
    <property type="match status" value="1"/>
</dbReference>
<evidence type="ECO:0000256" key="4">
    <source>
        <dbReference type="PROSITE-ProRule" id="PRU00335"/>
    </source>
</evidence>
<dbReference type="Proteomes" id="UP001081071">
    <property type="component" value="Unassembled WGS sequence"/>
</dbReference>
<dbReference type="SUPFAM" id="SSF46689">
    <property type="entry name" value="Homeodomain-like"/>
    <property type="match status" value="1"/>
</dbReference>
<accession>A0ABT4MI22</accession>
<dbReference type="Pfam" id="PF00440">
    <property type="entry name" value="TetR_N"/>
    <property type="match status" value="1"/>
</dbReference>
<sequence length="215" mass="23862">MPTTDKLGRRDRKRYETRARIEEAALTLVLRDGLGETTVDAISDLADISTRTFFNYFESKDSAVLGVHPAEVTDELIADYIHEHPGPDLIPAIVGLMLTVMGSPHSSRARMKTDRLEVVKRHPEILGGHMAHFTARASKLTQTIETMLTGTPFEQTSDRTAHAELLFVLCGGAVRIALREWATSLDDSDVDADSRVTDIERRAISLVHELREGLS</sequence>
<keyword evidence="7" id="KW-1185">Reference proteome</keyword>
<dbReference type="EMBL" id="JAPWIJ010000005">
    <property type="protein sequence ID" value="MCZ4519376.1"/>
    <property type="molecule type" value="Genomic_DNA"/>
</dbReference>
<evidence type="ECO:0000259" key="5">
    <source>
        <dbReference type="PROSITE" id="PS50977"/>
    </source>
</evidence>
<evidence type="ECO:0000313" key="6">
    <source>
        <dbReference type="EMBL" id="MCZ4519376.1"/>
    </source>
</evidence>
<name>A0ABT4MI22_9NOCA</name>
<dbReference type="InterPro" id="IPR009057">
    <property type="entry name" value="Homeodomain-like_sf"/>
</dbReference>
<organism evidence="6 7">
    <name type="scientific">Rhodococcus ruber</name>
    <dbReference type="NCBI Taxonomy" id="1830"/>
    <lineage>
        <taxon>Bacteria</taxon>
        <taxon>Bacillati</taxon>
        <taxon>Actinomycetota</taxon>
        <taxon>Actinomycetes</taxon>
        <taxon>Mycobacteriales</taxon>
        <taxon>Nocardiaceae</taxon>
        <taxon>Rhodococcus</taxon>
    </lineage>
</organism>
<dbReference type="PANTHER" id="PTHR30055">
    <property type="entry name" value="HTH-TYPE TRANSCRIPTIONAL REGULATOR RUTR"/>
    <property type="match status" value="1"/>
</dbReference>
<keyword evidence="3" id="KW-0804">Transcription</keyword>
<feature type="domain" description="HTH tetR-type" evidence="5">
    <location>
        <begin position="15"/>
        <end position="75"/>
    </location>
</feature>
<comment type="caution">
    <text evidence="6">The sequence shown here is derived from an EMBL/GenBank/DDBJ whole genome shotgun (WGS) entry which is preliminary data.</text>
</comment>
<dbReference type="PROSITE" id="PS50977">
    <property type="entry name" value="HTH_TETR_2"/>
    <property type="match status" value="1"/>
</dbReference>
<dbReference type="PROSITE" id="PS01081">
    <property type="entry name" value="HTH_TETR_1"/>
    <property type="match status" value="1"/>
</dbReference>
<feature type="DNA-binding region" description="H-T-H motif" evidence="4">
    <location>
        <begin position="38"/>
        <end position="57"/>
    </location>
</feature>
<evidence type="ECO:0000256" key="3">
    <source>
        <dbReference type="ARBA" id="ARBA00023163"/>
    </source>
</evidence>